<evidence type="ECO:0000256" key="10">
    <source>
        <dbReference type="PROSITE-ProRule" id="PRU10141"/>
    </source>
</evidence>
<dbReference type="PROSITE" id="PS00108">
    <property type="entry name" value="PROTEIN_KINASE_ST"/>
    <property type="match status" value="1"/>
</dbReference>
<dbReference type="Proteomes" id="UP000191024">
    <property type="component" value="Chromosome A"/>
</dbReference>
<keyword evidence="14" id="KW-1185">Reference proteome</keyword>
<evidence type="ECO:0000256" key="7">
    <source>
        <dbReference type="ARBA" id="ARBA00022860"/>
    </source>
</evidence>
<evidence type="ECO:0000256" key="3">
    <source>
        <dbReference type="ARBA" id="ARBA00022679"/>
    </source>
</evidence>
<comment type="catalytic activity">
    <reaction evidence="9">
        <text>L-seryl-[protein] + ATP = O-phospho-L-seryl-[protein] + ADP + H(+)</text>
        <dbReference type="Rhea" id="RHEA:17989"/>
        <dbReference type="Rhea" id="RHEA-COMP:9863"/>
        <dbReference type="Rhea" id="RHEA-COMP:11604"/>
        <dbReference type="ChEBI" id="CHEBI:15378"/>
        <dbReference type="ChEBI" id="CHEBI:29999"/>
        <dbReference type="ChEBI" id="CHEBI:30616"/>
        <dbReference type="ChEBI" id="CHEBI:83421"/>
        <dbReference type="ChEBI" id="CHEBI:456216"/>
        <dbReference type="EC" id="2.7.11.1"/>
    </reaction>
</comment>
<dbReference type="InterPro" id="IPR017441">
    <property type="entry name" value="Protein_kinase_ATP_BS"/>
</dbReference>
<feature type="domain" description="Protein kinase" evidence="12">
    <location>
        <begin position="102"/>
        <end position="408"/>
    </location>
</feature>
<feature type="region of interest" description="Disordered" evidence="11">
    <location>
        <begin position="56"/>
        <end position="92"/>
    </location>
</feature>
<dbReference type="STRING" id="1230905.A0A1G4IPR7"/>
<keyword evidence="3" id="KW-0808">Transferase</keyword>
<dbReference type="SMART" id="SM00220">
    <property type="entry name" value="S_TKc"/>
    <property type="match status" value="1"/>
</dbReference>
<dbReference type="EMBL" id="LT598462">
    <property type="protein sequence ID" value="SCU78652.1"/>
    <property type="molecule type" value="Genomic_DNA"/>
</dbReference>
<dbReference type="EC" id="2.7.11.1" evidence="1"/>
<organism evidence="13 14">
    <name type="scientific">Lachancea mirantina</name>
    <dbReference type="NCBI Taxonomy" id="1230905"/>
    <lineage>
        <taxon>Eukaryota</taxon>
        <taxon>Fungi</taxon>
        <taxon>Dikarya</taxon>
        <taxon>Ascomycota</taxon>
        <taxon>Saccharomycotina</taxon>
        <taxon>Saccharomycetes</taxon>
        <taxon>Saccharomycetales</taxon>
        <taxon>Saccharomycetaceae</taxon>
        <taxon>Lachancea</taxon>
    </lineage>
</organism>
<evidence type="ECO:0000313" key="13">
    <source>
        <dbReference type="EMBL" id="SCU78652.1"/>
    </source>
</evidence>
<dbReference type="PROSITE" id="PS00107">
    <property type="entry name" value="PROTEIN_KINASE_ATP"/>
    <property type="match status" value="1"/>
</dbReference>
<dbReference type="GO" id="GO:0005516">
    <property type="term" value="F:calmodulin binding"/>
    <property type="evidence" value="ECO:0007669"/>
    <property type="project" value="UniProtKB-KW"/>
</dbReference>
<feature type="compositionally biased region" description="Acidic residues" evidence="11">
    <location>
        <begin position="72"/>
        <end position="82"/>
    </location>
</feature>
<dbReference type="InterPro" id="IPR011009">
    <property type="entry name" value="Kinase-like_dom_sf"/>
</dbReference>
<dbReference type="OrthoDB" id="1738954at2759"/>
<dbReference type="Gene3D" id="1.10.510.10">
    <property type="entry name" value="Transferase(Phosphotransferase) domain 1"/>
    <property type="match status" value="1"/>
</dbReference>
<reference evidence="13 14" key="1">
    <citation type="submission" date="2016-03" db="EMBL/GenBank/DDBJ databases">
        <authorList>
            <person name="Devillers H."/>
        </authorList>
    </citation>
    <scope>NUCLEOTIDE SEQUENCE [LARGE SCALE GENOMIC DNA]</scope>
    <source>
        <strain evidence="13">CBS 11717</strain>
    </source>
</reference>
<dbReference type="Pfam" id="PF00069">
    <property type="entry name" value="Pkinase"/>
    <property type="match status" value="1"/>
</dbReference>
<evidence type="ECO:0000256" key="6">
    <source>
        <dbReference type="ARBA" id="ARBA00022840"/>
    </source>
</evidence>
<dbReference type="GO" id="GO:0040020">
    <property type="term" value="P:regulation of meiotic nuclear division"/>
    <property type="evidence" value="ECO:0007669"/>
    <property type="project" value="UniProtKB-ARBA"/>
</dbReference>
<evidence type="ECO:0000256" key="5">
    <source>
        <dbReference type="ARBA" id="ARBA00022777"/>
    </source>
</evidence>
<keyword evidence="6 10" id="KW-0067">ATP-binding</keyword>
<sequence length="544" mass="60822">MPHEDSETMMPVCVDGGLTPVLNALDEKLEPDTQITNYELAPLNDKSLTKVPQELEAQSVAEEASTDSAFEAPEEDVDDSDSDWSSSTPQGLFPEQVEVPAYTLLNQIGEGAFSKVFRAVPAAGSSRAFLCKNYRQLAVKVISKKQLNSHKNNDKSKATTKEQVLKEVAIHRTVSAGENVVSFVDFFESEHYFFIVQELLSGGEIFGEIVRLTYFSEDLSRHVIRQLALAVRHMHSLGVAHRDIKPENLLFDPIEFIPSPRRVFRKSDDPKTKEDEGVFRPGVGGGVIGTVKLADFGLSKQIYATNTKTPCGTVGYTAPEVVKDERYSTQVDMWGIGCVLYTMLCGFPPFYDEKIDVLTEKISRGEYTFLRPWWDEISDGAKYAVRRLLEVDPGKRYDIEEFLADPWLNNCDSLRTQEAAAAAAQADAGVDSKLKKHKNYSMENVHTSNKKKKHVHRAFKRDSSLLYSPAAVAMRDAFEVNNAVQRKEQVTRHTSTGVKLALLEENEEASLENDMFQLSINSSTILNRRKKREVPIAVEAAVGE</sequence>
<evidence type="ECO:0000259" key="12">
    <source>
        <dbReference type="PROSITE" id="PS50011"/>
    </source>
</evidence>
<name>A0A1G4IPR7_9SACH</name>
<evidence type="ECO:0000256" key="11">
    <source>
        <dbReference type="SAM" id="MobiDB-lite"/>
    </source>
</evidence>
<dbReference type="GO" id="GO:0005524">
    <property type="term" value="F:ATP binding"/>
    <property type="evidence" value="ECO:0007669"/>
    <property type="project" value="UniProtKB-UniRule"/>
</dbReference>
<dbReference type="PANTHER" id="PTHR24347">
    <property type="entry name" value="SERINE/THREONINE-PROTEIN KINASE"/>
    <property type="match status" value="1"/>
</dbReference>
<dbReference type="AlphaFoldDB" id="A0A1G4IPR7"/>
<dbReference type="FunFam" id="1.10.510.10:FF:000731">
    <property type="entry name" value="Serine/threonine-protein kinase RCK1"/>
    <property type="match status" value="1"/>
</dbReference>
<evidence type="ECO:0000256" key="2">
    <source>
        <dbReference type="ARBA" id="ARBA00022527"/>
    </source>
</evidence>
<comment type="catalytic activity">
    <reaction evidence="8">
        <text>L-threonyl-[protein] + ATP = O-phospho-L-threonyl-[protein] + ADP + H(+)</text>
        <dbReference type="Rhea" id="RHEA:46608"/>
        <dbReference type="Rhea" id="RHEA-COMP:11060"/>
        <dbReference type="Rhea" id="RHEA-COMP:11605"/>
        <dbReference type="ChEBI" id="CHEBI:15378"/>
        <dbReference type="ChEBI" id="CHEBI:30013"/>
        <dbReference type="ChEBI" id="CHEBI:30616"/>
        <dbReference type="ChEBI" id="CHEBI:61977"/>
        <dbReference type="ChEBI" id="CHEBI:456216"/>
        <dbReference type="EC" id="2.7.11.1"/>
    </reaction>
</comment>
<feature type="binding site" evidence="10">
    <location>
        <position position="140"/>
    </location>
    <ligand>
        <name>ATP</name>
        <dbReference type="ChEBI" id="CHEBI:30616"/>
    </ligand>
</feature>
<keyword evidence="2" id="KW-0723">Serine/threonine-protein kinase</keyword>
<evidence type="ECO:0000256" key="8">
    <source>
        <dbReference type="ARBA" id="ARBA00047899"/>
    </source>
</evidence>
<accession>A0A1G4IPR7</accession>
<evidence type="ECO:0000256" key="4">
    <source>
        <dbReference type="ARBA" id="ARBA00022741"/>
    </source>
</evidence>
<evidence type="ECO:0000313" key="14">
    <source>
        <dbReference type="Proteomes" id="UP000191024"/>
    </source>
</evidence>
<keyword evidence="7" id="KW-0112">Calmodulin-binding</keyword>
<evidence type="ECO:0000256" key="1">
    <source>
        <dbReference type="ARBA" id="ARBA00012513"/>
    </source>
</evidence>
<protein>
    <recommendedName>
        <fullName evidence="1">non-specific serine/threonine protein kinase</fullName>
        <ecNumber evidence="1">2.7.11.1</ecNumber>
    </recommendedName>
</protein>
<dbReference type="GO" id="GO:0004674">
    <property type="term" value="F:protein serine/threonine kinase activity"/>
    <property type="evidence" value="ECO:0007669"/>
    <property type="project" value="UniProtKB-KW"/>
</dbReference>
<dbReference type="InterPro" id="IPR008271">
    <property type="entry name" value="Ser/Thr_kinase_AS"/>
</dbReference>
<keyword evidence="4 10" id="KW-0547">Nucleotide-binding</keyword>
<dbReference type="PROSITE" id="PS50011">
    <property type="entry name" value="PROTEIN_KINASE_DOM"/>
    <property type="match status" value="1"/>
</dbReference>
<proteinExistence type="predicted"/>
<dbReference type="InterPro" id="IPR000719">
    <property type="entry name" value="Prot_kinase_dom"/>
</dbReference>
<evidence type="ECO:0000256" key="9">
    <source>
        <dbReference type="ARBA" id="ARBA00048679"/>
    </source>
</evidence>
<keyword evidence="5" id="KW-0418">Kinase</keyword>
<dbReference type="GO" id="GO:0034599">
    <property type="term" value="P:cellular response to oxidative stress"/>
    <property type="evidence" value="ECO:0007669"/>
    <property type="project" value="UniProtKB-ARBA"/>
</dbReference>
<dbReference type="SUPFAM" id="SSF56112">
    <property type="entry name" value="Protein kinase-like (PK-like)"/>
    <property type="match status" value="1"/>
</dbReference>
<gene>
    <name evidence="13" type="ORF">LAMI_0A05358G</name>
</gene>